<name>A0AAV9UDS8_9PEZI</name>
<evidence type="ECO:0000259" key="1">
    <source>
        <dbReference type="Pfam" id="PF01266"/>
    </source>
</evidence>
<dbReference type="Gene3D" id="3.30.9.10">
    <property type="entry name" value="D-Amino Acid Oxidase, subunit A, domain 2"/>
    <property type="match status" value="1"/>
</dbReference>
<evidence type="ECO:0000313" key="2">
    <source>
        <dbReference type="EMBL" id="KAK6338155.1"/>
    </source>
</evidence>
<dbReference type="Gene3D" id="3.50.50.60">
    <property type="entry name" value="FAD/NAD(P)-binding domain"/>
    <property type="match status" value="1"/>
</dbReference>
<dbReference type="PANTHER" id="PTHR13847:SF150">
    <property type="entry name" value="OXIDOREDUCTASE TDA3-RELATED"/>
    <property type="match status" value="1"/>
</dbReference>
<dbReference type="EMBL" id="JAVHNQ010000010">
    <property type="protein sequence ID" value="KAK6338155.1"/>
    <property type="molecule type" value="Genomic_DNA"/>
</dbReference>
<evidence type="ECO:0000313" key="3">
    <source>
        <dbReference type="Proteomes" id="UP001375240"/>
    </source>
</evidence>
<feature type="domain" description="FAD dependent oxidoreductase" evidence="1">
    <location>
        <begin position="4"/>
        <end position="343"/>
    </location>
</feature>
<reference evidence="2 3" key="1">
    <citation type="submission" date="2019-10" db="EMBL/GenBank/DDBJ databases">
        <authorList>
            <person name="Palmer J.M."/>
        </authorList>
    </citation>
    <scope>NUCLEOTIDE SEQUENCE [LARGE SCALE GENOMIC DNA]</scope>
    <source>
        <strain evidence="2 3">TWF696</strain>
    </source>
</reference>
<dbReference type="InterPro" id="IPR006076">
    <property type="entry name" value="FAD-dep_OxRdtase"/>
</dbReference>
<sequence length="364" mass="38569">MPQRIVIVGGGIVGVSAAYFLSHHPSSPSVTLIEASSIASGASGKAGGLLALDWHGTETASLARLSYNLHASLAELHNGRERWGYRELNTLEISCEEGAKPGNDQASTIPDWLRKDAIQSVRSLGSTSTTAQVHPRLFCEAIVQESKDLHVIIGHATKILADAEHIQGVQVETEGDTSIIGADVVVVAAGPWTTRLLPSIPISSQRAHSITIGTNTSVSPHALFTSIKMKTGSVVTPEIYPRKQEIYACGDIDNLVPLPKLAKDVSVDEVRCKDIVKNVSVVSELLEMGEVTAMQACYLPYSEIGPGPSIGWVPGLQNVVVAAGHSCWGICNGPGTGKVVSELICDARITSADIQSLDPAKYIK</sequence>
<proteinExistence type="predicted"/>
<comment type="caution">
    <text evidence="2">The sequence shown here is derived from an EMBL/GenBank/DDBJ whole genome shotgun (WGS) entry which is preliminary data.</text>
</comment>
<dbReference type="InterPro" id="IPR036188">
    <property type="entry name" value="FAD/NAD-bd_sf"/>
</dbReference>
<organism evidence="2 3">
    <name type="scientific">Orbilia brochopaga</name>
    <dbReference type="NCBI Taxonomy" id="3140254"/>
    <lineage>
        <taxon>Eukaryota</taxon>
        <taxon>Fungi</taxon>
        <taxon>Dikarya</taxon>
        <taxon>Ascomycota</taxon>
        <taxon>Pezizomycotina</taxon>
        <taxon>Orbiliomycetes</taxon>
        <taxon>Orbiliales</taxon>
        <taxon>Orbiliaceae</taxon>
        <taxon>Orbilia</taxon>
    </lineage>
</organism>
<dbReference type="SUPFAM" id="SSF51905">
    <property type="entry name" value="FAD/NAD(P)-binding domain"/>
    <property type="match status" value="1"/>
</dbReference>
<dbReference type="GO" id="GO:0005770">
    <property type="term" value="C:late endosome"/>
    <property type="evidence" value="ECO:0007669"/>
    <property type="project" value="TreeGrafter"/>
</dbReference>
<dbReference type="Proteomes" id="UP001375240">
    <property type="component" value="Unassembled WGS sequence"/>
</dbReference>
<dbReference type="AlphaFoldDB" id="A0AAV9UDS8"/>
<keyword evidence="3" id="KW-1185">Reference proteome</keyword>
<protein>
    <recommendedName>
        <fullName evidence="1">FAD dependent oxidoreductase domain-containing protein</fullName>
    </recommendedName>
</protein>
<dbReference type="Pfam" id="PF01266">
    <property type="entry name" value="DAO"/>
    <property type="match status" value="1"/>
</dbReference>
<gene>
    <name evidence="2" type="ORF">TWF696_001626</name>
</gene>
<dbReference type="PANTHER" id="PTHR13847">
    <property type="entry name" value="SARCOSINE DEHYDROGENASE-RELATED"/>
    <property type="match status" value="1"/>
</dbReference>
<dbReference type="GO" id="GO:0042147">
    <property type="term" value="P:retrograde transport, endosome to Golgi"/>
    <property type="evidence" value="ECO:0007669"/>
    <property type="project" value="TreeGrafter"/>
</dbReference>
<accession>A0AAV9UDS8</accession>
<dbReference type="GO" id="GO:0005829">
    <property type="term" value="C:cytosol"/>
    <property type="evidence" value="ECO:0007669"/>
    <property type="project" value="GOC"/>
</dbReference>